<evidence type="ECO:0000313" key="4">
    <source>
        <dbReference type="Proteomes" id="UP000036458"/>
    </source>
</evidence>
<keyword evidence="4" id="KW-1185">Reference proteome</keyword>
<dbReference type="Pfam" id="PF13620">
    <property type="entry name" value="CarboxypepD_reg"/>
    <property type="match status" value="1"/>
</dbReference>
<dbReference type="Pfam" id="PF13490">
    <property type="entry name" value="zf-HC2"/>
    <property type="match status" value="1"/>
</dbReference>
<name>A0A0H4VMI4_9BACT</name>
<dbReference type="KEGG" id="ruf:TH63_04665"/>
<reference evidence="3 4" key="1">
    <citation type="submission" date="2015-01" db="EMBL/GenBank/DDBJ databases">
        <title>Rufibacter sp./DG31D/ whole genome sequencing.</title>
        <authorList>
            <person name="Kim M.K."/>
            <person name="Srinivasan S."/>
            <person name="Lee J.-J."/>
        </authorList>
    </citation>
    <scope>NUCLEOTIDE SEQUENCE [LARGE SCALE GENOMIC DNA]</scope>
    <source>
        <strain evidence="3 4">DG31D</strain>
    </source>
</reference>
<gene>
    <name evidence="3" type="ORF">TH63_04665</name>
</gene>
<dbReference type="AlphaFoldDB" id="A0A0H4VMI4"/>
<evidence type="ECO:0000256" key="1">
    <source>
        <dbReference type="SAM" id="Phobius"/>
    </source>
</evidence>
<dbReference type="Proteomes" id="UP000036458">
    <property type="component" value="Chromosome"/>
</dbReference>
<protein>
    <recommendedName>
        <fullName evidence="2">Putative zinc-finger domain-containing protein</fullName>
    </recommendedName>
</protein>
<dbReference type="SUPFAM" id="SSF49464">
    <property type="entry name" value="Carboxypeptidase regulatory domain-like"/>
    <property type="match status" value="1"/>
</dbReference>
<dbReference type="Gene3D" id="2.60.40.1120">
    <property type="entry name" value="Carboxypeptidase-like, regulatory domain"/>
    <property type="match status" value="1"/>
</dbReference>
<feature type="transmembrane region" description="Helical" evidence="1">
    <location>
        <begin position="72"/>
        <end position="93"/>
    </location>
</feature>
<sequence>MEMLRQYQAGALPPDLRHQVERHLLSCELCSDMVEGMAIARPARVRLAVRETHGRLKHLLAQKKRKRKVFQWPIWQTAAVLLVLAFAIAEVIYHHYFAQPSGHFTQNTQPAANSSQLTGVVTDAAGQKLEGATVQVEESSSRVTTGPGGQFTLDLPAEGATLVITSPGFQPKKITVTPGNKSVNIILDKKE</sequence>
<dbReference type="InterPro" id="IPR027383">
    <property type="entry name" value="Znf_put"/>
</dbReference>
<dbReference type="Gene3D" id="1.10.10.1320">
    <property type="entry name" value="Anti-sigma factor, zinc-finger domain"/>
    <property type="match status" value="1"/>
</dbReference>
<organism evidence="3 4">
    <name type="scientific">Rufibacter radiotolerans</name>
    <dbReference type="NCBI Taxonomy" id="1379910"/>
    <lineage>
        <taxon>Bacteria</taxon>
        <taxon>Pseudomonadati</taxon>
        <taxon>Bacteroidota</taxon>
        <taxon>Cytophagia</taxon>
        <taxon>Cytophagales</taxon>
        <taxon>Hymenobacteraceae</taxon>
        <taxon>Rufibacter</taxon>
    </lineage>
</organism>
<accession>A0A0H4VMI4</accession>
<keyword evidence="1" id="KW-0812">Transmembrane</keyword>
<keyword evidence="1" id="KW-0472">Membrane</keyword>
<keyword evidence="1" id="KW-1133">Transmembrane helix</keyword>
<proteinExistence type="predicted"/>
<dbReference type="STRING" id="1379910.TH63_04665"/>
<evidence type="ECO:0000259" key="2">
    <source>
        <dbReference type="Pfam" id="PF13490"/>
    </source>
</evidence>
<dbReference type="InterPro" id="IPR008969">
    <property type="entry name" value="CarboxyPept-like_regulatory"/>
</dbReference>
<evidence type="ECO:0000313" key="3">
    <source>
        <dbReference type="EMBL" id="AKQ45087.1"/>
    </source>
</evidence>
<dbReference type="PATRIC" id="fig|1379910.4.peg.1012"/>
<feature type="domain" description="Putative zinc-finger" evidence="2">
    <location>
        <begin position="2"/>
        <end position="30"/>
    </location>
</feature>
<dbReference type="InterPro" id="IPR041916">
    <property type="entry name" value="Anti_sigma_zinc_sf"/>
</dbReference>
<dbReference type="EMBL" id="CP010777">
    <property type="protein sequence ID" value="AKQ45087.1"/>
    <property type="molecule type" value="Genomic_DNA"/>
</dbReference>